<reference evidence="2" key="2">
    <citation type="submission" date="2023-05" db="EMBL/GenBank/DDBJ databases">
        <authorList>
            <consortium name="Lawrence Berkeley National Laboratory"/>
            <person name="Steindorff A."/>
            <person name="Hensen N."/>
            <person name="Bonometti L."/>
            <person name="Westerberg I."/>
            <person name="Brannstrom I.O."/>
            <person name="Guillou S."/>
            <person name="Cros-Aarteil S."/>
            <person name="Calhoun S."/>
            <person name="Haridas S."/>
            <person name="Kuo A."/>
            <person name="Mondo S."/>
            <person name="Pangilinan J."/>
            <person name="Riley R."/>
            <person name="Labutti K."/>
            <person name="Andreopoulos B."/>
            <person name="Lipzen A."/>
            <person name="Chen C."/>
            <person name="Yanf M."/>
            <person name="Daum C."/>
            <person name="Ng V."/>
            <person name="Clum A."/>
            <person name="Ohm R."/>
            <person name="Martin F."/>
            <person name="Silar P."/>
            <person name="Natvig D."/>
            <person name="Lalanne C."/>
            <person name="Gautier V."/>
            <person name="Ament-Velasquez S.L."/>
            <person name="Kruys A."/>
            <person name="Hutchinson M.I."/>
            <person name="Powell A.J."/>
            <person name="Barry K."/>
            <person name="Miller A.N."/>
            <person name="Grigoriev I.V."/>
            <person name="Debuchy R."/>
            <person name="Gladieux P."/>
            <person name="Thoren M.H."/>
            <person name="Johannesson H."/>
        </authorList>
    </citation>
    <scope>NUCLEOTIDE SEQUENCE</scope>
    <source>
        <strain evidence="2">CBS 123565</strain>
    </source>
</reference>
<evidence type="ECO:0000313" key="2">
    <source>
        <dbReference type="EMBL" id="KAK4138498.1"/>
    </source>
</evidence>
<feature type="compositionally biased region" description="Polar residues" evidence="1">
    <location>
        <begin position="246"/>
        <end position="255"/>
    </location>
</feature>
<reference evidence="2" key="1">
    <citation type="journal article" date="2023" name="Mol. Phylogenet. Evol.">
        <title>Genome-scale phylogeny and comparative genomics of the fungal order Sordariales.</title>
        <authorList>
            <person name="Hensen N."/>
            <person name="Bonometti L."/>
            <person name="Westerberg I."/>
            <person name="Brannstrom I.O."/>
            <person name="Guillou S."/>
            <person name="Cros-Aarteil S."/>
            <person name="Calhoun S."/>
            <person name="Haridas S."/>
            <person name="Kuo A."/>
            <person name="Mondo S."/>
            <person name="Pangilinan J."/>
            <person name="Riley R."/>
            <person name="LaButti K."/>
            <person name="Andreopoulos B."/>
            <person name="Lipzen A."/>
            <person name="Chen C."/>
            <person name="Yan M."/>
            <person name="Daum C."/>
            <person name="Ng V."/>
            <person name="Clum A."/>
            <person name="Steindorff A."/>
            <person name="Ohm R.A."/>
            <person name="Martin F."/>
            <person name="Silar P."/>
            <person name="Natvig D.O."/>
            <person name="Lalanne C."/>
            <person name="Gautier V."/>
            <person name="Ament-Velasquez S.L."/>
            <person name="Kruys A."/>
            <person name="Hutchinson M.I."/>
            <person name="Powell A.J."/>
            <person name="Barry K."/>
            <person name="Miller A.N."/>
            <person name="Grigoriev I.V."/>
            <person name="Debuchy R."/>
            <person name="Gladieux P."/>
            <person name="Hiltunen Thoren M."/>
            <person name="Johannesson H."/>
        </authorList>
    </citation>
    <scope>NUCLEOTIDE SEQUENCE</scope>
    <source>
        <strain evidence="2">CBS 123565</strain>
    </source>
</reference>
<organism evidence="2 3">
    <name type="scientific">Trichocladium antarcticum</name>
    <dbReference type="NCBI Taxonomy" id="1450529"/>
    <lineage>
        <taxon>Eukaryota</taxon>
        <taxon>Fungi</taxon>
        <taxon>Dikarya</taxon>
        <taxon>Ascomycota</taxon>
        <taxon>Pezizomycotina</taxon>
        <taxon>Sordariomycetes</taxon>
        <taxon>Sordariomycetidae</taxon>
        <taxon>Sordariales</taxon>
        <taxon>Chaetomiaceae</taxon>
        <taxon>Trichocladium</taxon>
    </lineage>
</organism>
<feature type="region of interest" description="Disordered" evidence="1">
    <location>
        <begin position="209"/>
        <end position="335"/>
    </location>
</feature>
<evidence type="ECO:0000313" key="3">
    <source>
        <dbReference type="Proteomes" id="UP001304895"/>
    </source>
</evidence>
<feature type="region of interest" description="Disordered" evidence="1">
    <location>
        <begin position="1"/>
        <end position="27"/>
    </location>
</feature>
<evidence type="ECO:0000256" key="1">
    <source>
        <dbReference type="SAM" id="MobiDB-lite"/>
    </source>
</evidence>
<evidence type="ECO:0008006" key="4">
    <source>
        <dbReference type="Google" id="ProtNLM"/>
    </source>
</evidence>
<proteinExistence type="predicted"/>
<feature type="compositionally biased region" description="Low complexity" evidence="1">
    <location>
        <begin position="271"/>
        <end position="300"/>
    </location>
</feature>
<dbReference type="Proteomes" id="UP001304895">
    <property type="component" value="Unassembled WGS sequence"/>
</dbReference>
<accession>A0AAN6USP5</accession>
<gene>
    <name evidence="2" type="ORF">BT67DRAFT_11527</name>
</gene>
<name>A0AAN6USP5_9PEZI</name>
<protein>
    <recommendedName>
        <fullName evidence="4">BZIP domain-containing protein</fullName>
    </recommendedName>
</protein>
<keyword evidence="3" id="KW-1185">Reference proteome</keyword>
<dbReference type="EMBL" id="MU853401">
    <property type="protein sequence ID" value="KAK4138498.1"/>
    <property type="molecule type" value="Genomic_DNA"/>
</dbReference>
<dbReference type="AlphaFoldDB" id="A0AAN6USP5"/>
<sequence length="431" mass="44606">MATYQNADEWQPACHTTTHGGGRGQTAAATPFLAGLDEPPRGPFQGPGGRCDAPHGRANATLLLSPQGGIEWPGGMAYTNGAWSWPVSFLPETPYESYQAAPPGNLELGAAVGAGSPAPSELGIYWGLNQPGAATQPSSYTIDAVQSSPSHRVPVFPYSDAGGAVPYYHDYHRRGECIVWDPAGGVGGTRALAPAQGTVDQPIHVHPIPGTCAPGPATSGPVVEKERRKRGRPRLYLEDGTRVASAGSSKQSAARTSPADKKPLANPPLLDPAAADRTAAGDSSGGTPSPPAAAASQPGPRVADHDKAARTRARNKAAATRYRSKTQTNIARAEEEEREAALQHDAHLAHVCQLREEVFQLKSELLAQAGCGCPLIQAYLSDVTRELASGSSRRDSGSCCAHTGTTSSAATTPGGGYGLWWGGSSGDAGIC</sequence>
<dbReference type="Gene3D" id="1.20.5.170">
    <property type="match status" value="1"/>
</dbReference>
<comment type="caution">
    <text evidence="2">The sequence shown here is derived from an EMBL/GenBank/DDBJ whole genome shotgun (WGS) entry which is preliminary data.</text>
</comment>